<comment type="subunit">
    <text evidence="10">Binds clathrin and phosphatidylinositol 4,5-bisphosphate.</text>
</comment>
<evidence type="ECO:0000256" key="4">
    <source>
        <dbReference type="ARBA" id="ARBA00008011"/>
    </source>
</evidence>
<evidence type="ECO:0000256" key="1">
    <source>
        <dbReference type="ARBA" id="ARBA00004132"/>
    </source>
</evidence>
<dbReference type="Pfam" id="PF07651">
    <property type="entry name" value="ANTH"/>
    <property type="match status" value="1"/>
</dbReference>
<feature type="compositionally biased region" description="Polar residues" evidence="11">
    <location>
        <begin position="724"/>
        <end position="733"/>
    </location>
</feature>
<dbReference type="PANTHER" id="PTHR22951">
    <property type="entry name" value="CLATHRIN ASSEMBLY PROTEIN"/>
    <property type="match status" value="1"/>
</dbReference>
<keyword evidence="6" id="KW-0333">Golgi apparatus</keyword>
<evidence type="ECO:0000256" key="7">
    <source>
        <dbReference type="ARBA" id="ARBA00023136"/>
    </source>
</evidence>
<feature type="domain" description="ENTH" evidence="12">
    <location>
        <begin position="193"/>
        <end position="324"/>
    </location>
</feature>
<evidence type="ECO:0000256" key="10">
    <source>
        <dbReference type="ARBA" id="ARBA00064895"/>
    </source>
</evidence>
<dbReference type="GO" id="GO:0005546">
    <property type="term" value="F:phosphatidylinositol-4,5-bisphosphate binding"/>
    <property type="evidence" value="ECO:0007669"/>
    <property type="project" value="TreeGrafter"/>
</dbReference>
<dbReference type="AlphaFoldDB" id="A0A5S6QBI3"/>
<dbReference type="InterPro" id="IPR008942">
    <property type="entry name" value="ENTH_VHS"/>
</dbReference>
<dbReference type="GO" id="GO:0048268">
    <property type="term" value="P:clathrin coat assembly"/>
    <property type="evidence" value="ECO:0007669"/>
    <property type="project" value="InterPro"/>
</dbReference>
<dbReference type="GO" id="GO:0040011">
    <property type="term" value="P:locomotion"/>
    <property type="evidence" value="ECO:0007669"/>
    <property type="project" value="UniProtKB-ARBA"/>
</dbReference>
<dbReference type="GO" id="GO:0072583">
    <property type="term" value="P:clathrin-dependent endocytosis"/>
    <property type="evidence" value="ECO:0007669"/>
    <property type="project" value="InterPro"/>
</dbReference>
<feature type="region of interest" description="Disordered" evidence="11">
    <location>
        <begin position="655"/>
        <end position="692"/>
    </location>
</feature>
<dbReference type="PANTHER" id="PTHR22951:SF5">
    <property type="entry name" value="PHOSPHATIDYLINOSITOL-BINDING CLATHRIN ASSEMBLY PROTEIN LAP"/>
    <property type="match status" value="1"/>
</dbReference>
<dbReference type="FunFam" id="1.25.40.90:FF:000017">
    <property type="entry name" value="Phosphatidylinositol-binding clathrin assembly protein LAP"/>
    <property type="match status" value="1"/>
</dbReference>
<evidence type="ECO:0000313" key="13">
    <source>
        <dbReference type="Proteomes" id="UP000046395"/>
    </source>
</evidence>
<dbReference type="Proteomes" id="UP000046395">
    <property type="component" value="Unassembled WGS sequence"/>
</dbReference>
<feature type="compositionally biased region" description="Polar residues" evidence="11">
    <location>
        <begin position="963"/>
        <end position="972"/>
    </location>
</feature>
<reference evidence="14" key="1">
    <citation type="submission" date="2019-12" db="UniProtKB">
        <authorList>
            <consortium name="WormBaseParasite"/>
        </authorList>
    </citation>
    <scope>IDENTIFICATION</scope>
</reference>
<feature type="compositionally biased region" description="Basic and acidic residues" evidence="11">
    <location>
        <begin position="673"/>
        <end position="692"/>
    </location>
</feature>
<dbReference type="Gene3D" id="1.20.58.150">
    <property type="entry name" value="ANTH domain"/>
    <property type="match status" value="1"/>
</dbReference>
<keyword evidence="8" id="KW-0168">Coated pit</keyword>
<feature type="compositionally biased region" description="Low complexity" evidence="11">
    <location>
        <begin position="1054"/>
        <end position="1066"/>
    </location>
</feature>
<dbReference type="SUPFAM" id="SSF89009">
    <property type="entry name" value="GAT-like domain"/>
    <property type="match status" value="1"/>
</dbReference>
<dbReference type="SMART" id="SM00273">
    <property type="entry name" value="ENTH"/>
    <property type="match status" value="1"/>
</dbReference>
<accession>A0A5S6QBI3</accession>
<dbReference type="GO" id="GO:0098894">
    <property type="term" value="C:extrinsic component of presynaptic endocytic zone membrane"/>
    <property type="evidence" value="ECO:0007669"/>
    <property type="project" value="TreeGrafter"/>
</dbReference>
<sequence length="1099" mass="118410">MADDSVLKGSLEKLTLLGLQCTFPEERGSIPFALVSANGRLAHVAAQAVASSRRRPAIAETIDAASTAFEARKDRAFRATADRFATFKTLKPGKLPAERVPPIVGNFLRVGMPAVERRSIGGSGLQRSTGQVAKGSIVLFRGRPVSTTLATRAEGPDRIDKERGGPSMDKVLHAPMPFTAGGQTINDRLTAAYHSLAGSQLAKTVCKATTEEVMGPKKKHLDYLLHCSHEPNVSIPQLANLLVERAQNANWCVVYKALITIHNLMCYGNERFLQYLASSNAEFNFGNFLDKTSVQGYDMSTHIRRYAKYIGDKVYTYRLMAFDFCKVKRGREDGLLRTMPVEKLMKTLPVLQGQIDSLLEFQVSPVDLTNGVINSCFILMFRDLIRLFACYNDGIINLLEKYFEMNKKQCREALDLYKKFLTRMDKVAEFLKVAESVGIDRGEIPDLAKAPSSLLEALEQHLIALEGQKGANSRLTSPSATMVNLSPQQTPAKQAPTFDSTVGFDPALYQKYVDQEREQLNFLKEQKMLKESSANIGQPFIGGQPPKPIVSTASNPFVSPEPTVGKEEDLLMLNTNPFADSLMMGGVQQAPGPPPAQLYPTVAGWSQPTSAYPFAVNGHSQGVMTNVGSNFVTEESFSRAFERSQLPQRAPIATNPFLADDDKLPPSSVSSHFVHEAEKSWQDDIGSRNESDVDKELAIGSIRSSESAAEIIAQLKQNAQALSSATCSKSRPPTGSVVRPPTVTESFKAEQQPQQQAPPPSSEAPPAAPTHYPTLPRKPSIDESPPAVAPRPPPPTGGWLSHGRPTVGVETSIVADQTHGGGVYLDTPFSNTDASYSNASSPAVRHRPLLVDRHEMTSSPHQQQFNAVNPCDDPFSRRLASGATCQEQAGMMSGGAATPWTKDSGSFKSSTGSAIAGGGLITQEKGGKIDLESTIANLAENLTIDRGLDGKSPKVSQRVGLTPNVNANPVSSTPSLPGGGFYTASAGGYGAAPMPTSYMPYAAANQNMMMHGGNVAPMMGAQVPIGFYGQQQHPIYSSSSQPFAGIMPVGGGAAQSQPAPPMQQQQTNGSFWSSTVQAQLPPQQQQQNAQTLQDLFGAL</sequence>
<dbReference type="InterPro" id="IPR011417">
    <property type="entry name" value="ANTH_dom"/>
</dbReference>
<evidence type="ECO:0000313" key="14">
    <source>
        <dbReference type="WBParaSite" id="TMUE_1000004564.1"/>
    </source>
</evidence>
<dbReference type="InterPro" id="IPR045192">
    <property type="entry name" value="AP180-like"/>
</dbReference>
<protein>
    <submittedName>
        <fullName evidence="14">ENTH domain-containing protein</fullName>
    </submittedName>
</protein>
<dbReference type="Gene3D" id="1.25.40.90">
    <property type="match status" value="1"/>
</dbReference>
<dbReference type="GO" id="GO:0005794">
    <property type="term" value="C:Golgi apparatus"/>
    <property type="evidence" value="ECO:0007669"/>
    <property type="project" value="UniProtKB-SubCell"/>
</dbReference>
<evidence type="ECO:0000256" key="5">
    <source>
        <dbReference type="ARBA" id="ARBA00022583"/>
    </source>
</evidence>
<keyword evidence="9" id="KW-0968">Cytoplasmic vesicle</keyword>
<feature type="compositionally biased region" description="Pro residues" evidence="11">
    <location>
        <begin position="756"/>
        <end position="768"/>
    </location>
</feature>
<dbReference type="CDD" id="cd16985">
    <property type="entry name" value="ANTH_N_AP180"/>
    <property type="match status" value="1"/>
</dbReference>
<organism evidence="13 14">
    <name type="scientific">Trichuris muris</name>
    <name type="common">Mouse whipworm</name>
    <dbReference type="NCBI Taxonomy" id="70415"/>
    <lineage>
        <taxon>Eukaryota</taxon>
        <taxon>Metazoa</taxon>
        <taxon>Ecdysozoa</taxon>
        <taxon>Nematoda</taxon>
        <taxon>Enoplea</taxon>
        <taxon>Dorylaimia</taxon>
        <taxon>Trichinellida</taxon>
        <taxon>Trichuridae</taxon>
        <taxon>Trichuris</taxon>
    </lineage>
</organism>
<dbReference type="GO" id="GO:0000149">
    <property type="term" value="F:SNARE binding"/>
    <property type="evidence" value="ECO:0007669"/>
    <property type="project" value="TreeGrafter"/>
</dbReference>
<dbReference type="STRING" id="70415.A0A5S6QBI3"/>
<keyword evidence="7" id="KW-0472">Membrane</keyword>
<dbReference type="InterPro" id="IPR013809">
    <property type="entry name" value="ENTH"/>
</dbReference>
<dbReference type="GO" id="GO:0008021">
    <property type="term" value="C:synaptic vesicle"/>
    <property type="evidence" value="ECO:0007669"/>
    <property type="project" value="TreeGrafter"/>
</dbReference>
<keyword evidence="5" id="KW-0254">Endocytosis</keyword>
<dbReference type="GO" id="GO:0032050">
    <property type="term" value="F:clathrin heavy chain binding"/>
    <property type="evidence" value="ECO:0007669"/>
    <property type="project" value="TreeGrafter"/>
</dbReference>
<dbReference type="GO" id="GO:0005905">
    <property type="term" value="C:clathrin-coated pit"/>
    <property type="evidence" value="ECO:0007669"/>
    <property type="project" value="UniProtKB-SubCell"/>
</dbReference>
<proteinExistence type="inferred from homology"/>
<feature type="region of interest" description="Disordered" evidence="11">
    <location>
        <begin position="952"/>
        <end position="972"/>
    </location>
</feature>
<evidence type="ECO:0000259" key="12">
    <source>
        <dbReference type="PROSITE" id="PS50942"/>
    </source>
</evidence>
<dbReference type="PROSITE" id="PS50942">
    <property type="entry name" value="ENTH"/>
    <property type="match status" value="1"/>
</dbReference>
<comment type="similarity">
    <text evidence="4">Belongs to the PICALM/SNAP91 family.</text>
</comment>
<keyword evidence="13" id="KW-1185">Reference proteome</keyword>
<feature type="region of interest" description="Disordered" evidence="11">
    <location>
        <begin position="1047"/>
        <end position="1074"/>
    </location>
</feature>
<evidence type="ECO:0000256" key="3">
    <source>
        <dbReference type="ARBA" id="ARBA00004600"/>
    </source>
</evidence>
<dbReference type="SUPFAM" id="SSF48464">
    <property type="entry name" value="ENTH/VHS domain"/>
    <property type="match status" value="1"/>
</dbReference>
<evidence type="ECO:0000256" key="2">
    <source>
        <dbReference type="ARBA" id="ARBA00004555"/>
    </source>
</evidence>
<dbReference type="InterPro" id="IPR014712">
    <property type="entry name" value="ANTH_dom_sf"/>
</dbReference>
<dbReference type="GO" id="GO:0030136">
    <property type="term" value="C:clathrin-coated vesicle"/>
    <property type="evidence" value="ECO:0007669"/>
    <property type="project" value="UniProtKB-SubCell"/>
</dbReference>
<evidence type="ECO:0000256" key="8">
    <source>
        <dbReference type="ARBA" id="ARBA00023176"/>
    </source>
</evidence>
<comment type="subcellular location">
    <subcellularLocation>
        <location evidence="1">Cytoplasmic vesicle</location>
        <location evidence="1">Clathrin-coated vesicle</location>
    </subcellularLocation>
    <subcellularLocation>
        <location evidence="2">Golgi apparatus</location>
    </subcellularLocation>
    <subcellularLocation>
        <location evidence="3">Membrane</location>
        <location evidence="3">Clathrin-coated pit</location>
    </subcellularLocation>
</comment>
<dbReference type="GO" id="GO:0016185">
    <property type="term" value="P:synaptic vesicle budding from presynaptic endocytic zone membrane"/>
    <property type="evidence" value="ECO:0007669"/>
    <property type="project" value="TreeGrafter"/>
</dbReference>
<dbReference type="FunFam" id="1.20.58.150:FF:000001">
    <property type="entry name" value="phosphatidylinositol-binding clathrin assembly protein-like isoform X1"/>
    <property type="match status" value="1"/>
</dbReference>
<evidence type="ECO:0000256" key="9">
    <source>
        <dbReference type="ARBA" id="ARBA00023329"/>
    </source>
</evidence>
<name>A0A5S6QBI3_TRIMR</name>
<dbReference type="WBParaSite" id="TMUE_1000004564.1">
    <property type="protein sequence ID" value="TMUE_1000004564.1"/>
    <property type="gene ID" value="WBGene00295407"/>
</dbReference>
<feature type="compositionally biased region" description="Pro residues" evidence="11">
    <location>
        <begin position="787"/>
        <end position="796"/>
    </location>
</feature>
<evidence type="ECO:0000256" key="6">
    <source>
        <dbReference type="ARBA" id="ARBA00023034"/>
    </source>
</evidence>
<evidence type="ECO:0000256" key="11">
    <source>
        <dbReference type="SAM" id="MobiDB-lite"/>
    </source>
</evidence>
<dbReference type="GO" id="GO:0005545">
    <property type="term" value="F:1-phosphatidylinositol binding"/>
    <property type="evidence" value="ECO:0007669"/>
    <property type="project" value="InterPro"/>
</dbReference>
<feature type="region of interest" description="Disordered" evidence="11">
    <location>
        <begin position="724"/>
        <end position="805"/>
    </location>
</feature>